<dbReference type="AlphaFoldDB" id="A0A1V6S5A6"/>
<proteinExistence type="predicted"/>
<accession>A0A1V6S5A6</accession>
<evidence type="ECO:0000313" key="2">
    <source>
        <dbReference type="Proteomes" id="UP000191518"/>
    </source>
</evidence>
<dbReference type="Proteomes" id="UP000191518">
    <property type="component" value="Unassembled WGS sequence"/>
</dbReference>
<organism evidence="1 2">
    <name type="scientific">Penicillium vulpinum</name>
    <dbReference type="NCBI Taxonomy" id="29845"/>
    <lineage>
        <taxon>Eukaryota</taxon>
        <taxon>Fungi</taxon>
        <taxon>Dikarya</taxon>
        <taxon>Ascomycota</taxon>
        <taxon>Pezizomycotina</taxon>
        <taxon>Eurotiomycetes</taxon>
        <taxon>Eurotiomycetidae</taxon>
        <taxon>Eurotiales</taxon>
        <taxon>Aspergillaceae</taxon>
        <taxon>Penicillium</taxon>
    </lineage>
</organism>
<reference evidence="2" key="1">
    <citation type="journal article" date="2017" name="Nat. Microbiol.">
        <title>Global analysis of biosynthetic gene clusters reveals vast potential of secondary metabolite production in Penicillium species.</title>
        <authorList>
            <person name="Nielsen J.C."/>
            <person name="Grijseels S."/>
            <person name="Prigent S."/>
            <person name="Ji B."/>
            <person name="Dainat J."/>
            <person name="Nielsen K.F."/>
            <person name="Frisvad J.C."/>
            <person name="Workman M."/>
            <person name="Nielsen J."/>
        </authorList>
    </citation>
    <scope>NUCLEOTIDE SEQUENCE [LARGE SCALE GENOMIC DNA]</scope>
    <source>
        <strain evidence="2">IBT 29486</strain>
    </source>
</reference>
<protein>
    <submittedName>
        <fullName evidence="1">Uncharacterized protein</fullName>
    </submittedName>
</protein>
<comment type="caution">
    <text evidence="1">The sequence shown here is derived from an EMBL/GenBank/DDBJ whole genome shotgun (WGS) entry which is preliminary data.</text>
</comment>
<keyword evidence="2" id="KW-1185">Reference proteome</keyword>
<sequence length="116" mass="12636">MFCCFQVGGQKIIRSKDINRASCPLSRSQLPSVFLQFVEKLKTTTAITMKFFNVVLVAALAAFTNAAAVPNPEAALDTNPLEKRCKSTRTLCLTASECCNGACFANGINKFVKYCN</sequence>
<evidence type="ECO:0000313" key="1">
    <source>
        <dbReference type="EMBL" id="OQE08793.1"/>
    </source>
</evidence>
<dbReference type="EMBL" id="MDYP01000008">
    <property type="protein sequence ID" value="OQE08793.1"/>
    <property type="molecule type" value="Genomic_DNA"/>
</dbReference>
<gene>
    <name evidence="1" type="ORF">PENVUL_c008G01594</name>
</gene>
<name>A0A1V6S5A6_9EURO</name>